<dbReference type="AlphaFoldDB" id="A0AAN7WG17"/>
<sequence>MHYHAIRPIAHSPESIPHPKDMRRHSEEQASGDEQGKTTTEPSLHASFGNDNAADARAKLPQPLPAIVHRAEETDDEAASTVAESEEYLNVSIPMSSPGITTFAYQRALQNRIKEARLLPRGDFDTRVWKPTFIHDCLMLPGSLANLLGKLDVEQLIHRMTPALLPGFHPYVHADTLQPCILQSPNMQDYVQGLVVFGLGAESKKIIHDHYRLHCRRVKVEVEIDVSVALAPANRVFPAERWRLQRSKIPCHVYLWSNAGSGDAMFRTQAQRWTIDDYLGGNLEPAQVLNIVEGWHDVELGDLDSVADEVEERGVTHDGAGSSEREFVCTGGSNAEFAARCDMRFTGW</sequence>
<dbReference type="Proteomes" id="UP001310594">
    <property type="component" value="Unassembled WGS sequence"/>
</dbReference>
<name>A0AAN7WG17_9PEZI</name>
<dbReference type="EMBL" id="JAVRQU010000009">
    <property type="protein sequence ID" value="KAK5698738.1"/>
    <property type="molecule type" value="Genomic_DNA"/>
</dbReference>
<feature type="compositionally biased region" description="Basic and acidic residues" evidence="1">
    <location>
        <begin position="17"/>
        <end position="28"/>
    </location>
</feature>
<dbReference type="Gene3D" id="3.10.490.10">
    <property type="entry name" value="Gamma-glutamyl cyclotransferase-like"/>
    <property type="match status" value="1"/>
</dbReference>
<gene>
    <name evidence="2" type="ORF">LTR97_006386</name>
</gene>
<evidence type="ECO:0000313" key="2">
    <source>
        <dbReference type="EMBL" id="KAK5698738.1"/>
    </source>
</evidence>
<proteinExistence type="predicted"/>
<evidence type="ECO:0000313" key="3">
    <source>
        <dbReference type="Proteomes" id="UP001310594"/>
    </source>
</evidence>
<reference evidence="2" key="1">
    <citation type="submission" date="2023-08" db="EMBL/GenBank/DDBJ databases">
        <title>Black Yeasts Isolated from many extreme environments.</title>
        <authorList>
            <person name="Coleine C."/>
            <person name="Stajich J.E."/>
            <person name="Selbmann L."/>
        </authorList>
    </citation>
    <scope>NUCLEOTIDE SEQUENCE</scope>
    <source>
        <strain evidence="2">CCFEE 5810</strain>
    </source>
</reference>
<organism evidence="2 3">
    <name type="scientific">Elasticomyces elasticus</name>
    <dbReference type="NCBI Taxonomy" id="574655"/>
    <lineage>
        <taxon>Eukaryota</taxon>
        <taxon>Fungi</taxon>
        <taxon>Dikarya</taxon>
        <taxon>Ascomycota</taxon>
        <taxon>Pezizomycotina</taxon>
        <taxon>Dothideomycetes</taxon>
        <taxon>Dothideomycetidae</taxon>
        <taxon>Mycosphaerellales</taxon>
        <taxon>Teratosphaeriaceae</taxon>
        <taxon>Elasticomyces</taxon>
    </lineage>
</organism>
<accession>A0AAN7WG17</accession>
<comment type="caution">
    <text evidence="2">The sequence shown here is derived from an EMBL/GenBank/DDBJ whole genome shotgun (WGS) entry which is preliminary data.</text>
</comment>
<feature type="region of interest" description="Disordered" evidence="1">
    <location>
        <begin position="1"/>
        <end position="50"/>
    </location>
</feature>
<protein>
    <submittedName>
        <fullName evidence="2">Uncharacterized protein</fullName>
    </submittedName>
</protein>
<evidence type="ECO:0000256" key="1">
    <source>
        <dbReference type="SAM" id="MobiDB-lite"/>
    </source>
</evidence>